<evidence type="ECO:0000313" key="2">
    <source>
        <dbReference type="EMBL" id="GJT31324.1"/>
    </source>
</evidence>
<name>A0ABQ5CX39_9ASTR</name>
<organism evidence="2 3">
    <name type="scientific">Tanacetum coccineum</name>
    <dbReference type="NCBI Taxonomy" id="301880"/>
    <lineage>
        <taxon>Eukaryota</taxon>
        <taxon>Viridiplantae</taxon>
        <taxon>Streptophyta</taxon>
        <taxon>Embryophyta</taxon>
        <taxon>Tracheophyta</taxon>
        <taxon>Spermatophyta</taxon>
        <taxon>Magnoliopsida</taxon>
        <taxon>eudicotyledons</taxon>
        <taxon>Gunneridae</taxon>
        <taxon>Pentapetalae</taxon>
        <taxon>asterids</taxon>
        <taxon>campanulids</taxon>
        <taxon>Asterales</taxon>
        <taxon>Asteraceae</taxon>
        <taxon>Asteroideae</taxon>
        <taxon>Anthemideae</taxon>
        <taxon>Anthemidinae</taxon>
        <taxon>Tanacetum</taxon>
    </lineage>
</organism>
<evidence type="ECO:0000313" key="3">
    <source>
        <dbReference type="Proteomes" id="UP001151760"/>
    </source>
</evidence>
<dbReference type="EMBL" id="BQNB010014696">
    <property type="protein sequence ID" value="GJT31324.1"/>
    <property type="molecule type" value="Genomic_DNA"/>
</dbReference>
<gene>
    <name evidence="2" type="ORF">Tco_0911599</name>
</gene>
<keyword evidence="3" id="KW-1185">Reference proteome</keyword>
<reference evidence="2" key="1">
    <citation type="journal article" date="2022" name="Int. J. Mol. Sci.">
        <title>Draft Genome of Tanacetum Coccineum: Genomic Comparison of Closely Related Tanacetum-Family Plants.</title>
        <authorList>
            <person name="Yamashiro T."/>
            <person name="Shiraishi A."/>
            <person name="Nakayama K."/>
            <person name="Satake H."/>
        </authorList>
    </citation>
    <scope>NUCLEOTIDE SEQUENCE</scope>
</reference>
<evidence type="ECO:0000256" key="1">
    <source>
        <dbReference type="SAM" id="MobiDB-lite"/>
    </source>
</evidence>
<feature type="compositionally biased region" description="Low complexity" evidence="1">
    <location>
        <begin position="110"/>
        <end position="146"/>
    </location>
</feature>
<reference evidence="2" key="2">
    <citation type="submission" date="2022-01" db="EMBL/GenBank/DDBJ databases">
        <authorList>
            <person name="Yamashiro T."/>
            <person name="Shiraishi A."/>
            <person name="Satake H."/>
            <person name="Nakayama K."/>
        </authorList>
    </citation>
    <scope>NUCLEOTIDE SEQUENCE</scope>
</reference>
<dbReference type="Proteomes" id="UP001151760">
    <property type="component" value="Unassembled WGS sequence"/>
</dbReference>
<sequence length="272" mass="29663">MILIFMIHDVEKKQRETRKWILDTTEGSNRSTCNLSSLCVHSLFSSFVRRVTGAVTGSGQTFGLPSSASLLSATSTPHPTIDSLNIITPAASTPQPTPPWLPSRQHLRTTTLSTTTSPSSPSPSSSNPTHHVTATATTTPRSSPTSTEHHDHNRAPAGVRSVLITPQGVCYGCSKTTTRVRLAFLSAPRSLHFGNLWFYDFGGFSRVEERQNGTLMRLISIASLEELQCEVCALPRIIYGSRSVLSQVELDAGLLDVATESKSDKIHLWISY</sequence>
<feature type="region of interest" description="Disordered" evidence="1">
    <location>
        <begin position="110"/>
        <end position="157"/>
    </location>
</feature>
<accession>A0ABQ5CX39</accession>
<comment type="caution">
    <text evidence="2">The sequence shown here is derived from an EMBL/GenBank/DDBJ whole genome shotgun (WGS) entry which is preliminary data.</text>
</comment>
<protein>
    <submittedName>
        <fullName evidence="2">Uncharacterized protein</fullName>
    </submittedName>
</protein>
<proteinExistence type="predicted"/>